<gene>
    <name evidence="1" type="ORF">SteCoe_23929</name>
</gene>
<dbReference type="Proteomes" id="UP000187209">
    <property type="component" value="Unassembled WGS sequence"/>
</dbReference>
<dbReference type="PANTHER" id="PTHR13335">
    <property type="entry name" value="TARGET OF RAPAMYCIN COMPLEX 2 SUBUNIT MAPKAP1"/>
    <property type="match status" value="1"/>
</dbReference>
<keyword evidence="2" id="KW-1185">Reference proteome</keyword>
<dbReference type="GO" id="GO:0038203">
    <property type="term" value="P:TORC2 signaling"/>
    <property type="evidence" value="ECO:0007669"/>
    <property type="project" value="TreeGrafter"/>
</dbReference>
<dbReference type="AlphaFoldDB" id="A0A1R2BIR1"/>
<evidence type="ECO:0000313" key="1">
    <source>
        <dbReference type="EMBL" id="OMJ76656.1"/>
    </source>
</evidence>
<dbReference type="GO" id="GO:0005737">
    <property type="term" value="C:cytoplasm"/>
    <property type="evidence" value="ECO:0007669"/>
    <property type="project" value="TreeGrafter"/>
</dbReference>
<dbReference type="GO" id="GO:0005886">
    <property type="term" value="C:plasma membrane"/>
    <property type="evidence" value="ECO:0007669"/>
    <property type="project" value="TreeGrafter"/>
</dbReference>
<reference evidence="1 2" key="1">
    <citation type="submission" date="2016-11" db="EMBL/GenBank/DDBJ databases">
        <title>The macronuclear genome of Stentor coeruleus: a giant cell with tiny introns.</title>
        <authorList>
            <person name="Slabodnick M."/>
            <person name="Ruby J.G."/>
            <person name="Reiff S.B."/>
            <person name="Swart E.C."/>
            <person name="Gosai S."/>
            <person name="Prabakaran S."/>
            <person name="Witkowska E."/>
            <person name="Larue G.E."/>
            <person name="Fisher S."/>
            <person name="Freeman R.M."/>
            <person name="Gunawardena J."/>
            <person name="Chu W."/>
            <person name="Stover N.A."/>
            <person name="Gregory B.D."/>
            <person name="Nowacki M."/>
            <person name="Derisi J."/>
            <person name="Roy S.W."/>
            <person name="Marshall W.F."/>
            <person name="Sood P."/>
        </authorList>
    </citation>
    <scope>NUCLEOTIDE SEQUENCE [LARGE SCALE GENOMIC DNA]</scope>
    <source>
        <strain evidence="1">WM001</strain>
    </source>
</reference>
<name>A0A1R2BIR1_9CILI</name>
<evidence type="ECO:0008006" key="3">
    <source>
        <dbReference type="Google" id="ProtNLM"/>
    </source>
</evidence>
<comment type="caution">
    <text evidence="1">The sequence shown here is derived from an EMBL/GenBank/DDBJ whole genome shotgun (WGS) entry which is preliminary data.</text>
</comment>
<dbReference type="EMBL" id="MPUH01000619">
    <property type="protein sequence ID" value="OMJ76656.1"/>
    <property type="molecule type" value="Genomic_DNA"/>
</dbReference>
<proteinExistence type="predicted"/>
<accession>A0A1R2BIR1</accession>
<dbReference type="GO" id="GO:0005546">
    <property type="term" value="F:phosphatidylinositol-4,5-bisphosphate binding"/>
    <property type="evidence" value="ECO:0007669"/>
    <property type="project" value="TreeGrafter"/>
</dbReference>
<dbReference type="OrthoDB" id="313535at2759"/>
<dbReference type="GO" id="GO:0031932">
    <property type="term" value="C:TORC2 complex"/>
    <property type="evidence" value="ECO:0007669"/>
    <property type="project" value="InterPro"/>
</dbReference>
<dbReference type="InterPro" id="IPR008828">
    <property type="entry name" value="Sin1/Avo1"/>
</dbReference>
<protein>
    <recommendedName>
        <fullName evidence="3">Sin1 middle CRIM domain-containing protein</fullName>
    </recommendedName>
</protein>
<dbReference type="PANTHER" id="PTHR13335:SF1">
    <property type="entry name" value="TARGET OF RAPAMYCIN COMPLEX 2 SUBUNIT MAPKAP1"/>
    <property type="match status" value="1"/>
</dbReference>
<evidence type="ECO:0000313" key="2">
    <source>
        <dbReference type="Proteomes" id="UP000187209"/>
    </source>
</evidence>
<sequence length="488" mass="56150">MEFSEITELRRVLKSGSSRRAPVFQNSVPEKMIDYDTSLQEQLRYSPPCTIPTELGNSLPEEIQDNPQIVIKPVEIPEKELHVEKEVNYKETYLESISKISNLTQSIMEESNKPIDRRRSSDKANNFIDLTIFLFATTEKIKISVPLTTTIEQLIGRIIAYYLKCDMQKTHPLPKGPTVEAYQIWLVDEESNFPDTDFTIEKTKTVKDLDTDKLAFCAVSGCGFNKNISVLGQSTVLQGVPLKIFYEDTWIVIGLDNKGTLRDALVAIGVKFPQFGYMNPNEFEFRIEVSVEDTIDKEECILDIDFPIDSLTGEDLRLYKKIYKDTPADYQGIKKEIPIIRDDDEVRYDPTRFNMSRAQACAYKEYEVIKINHKNKRQKRILGINQLRLFNMTVKQAKKAVKEKAVNEQSKKLFKTKIASFFKSITQHPEIPISNIQNVYQDSKNLSFFYLEYTENNIKKKKVYETEKSSVSAEIVAKISKLVTLVSS</sequence>
<organism evidence="1 2">
    <name type="scientific">Stentor coeruleus</name>
    <dbReference type="NCBI Taxonomy" id="5963"/>
    <lineage>
        <taxon>Eukaryota</taxon>
        <taxon>Sar</taxon>
        <taxon>Alveolata</taxon>
        <taxon>Ciliophora</taxon>
        <taxon>Postciliodesmatophora</taxon>
        <taxon>Heterotrichea</taxon>
        <taxon>Heterotrichida</taxon>
        <taxon>Stentoridae</taxon>
        <taxon>Stentor</taxon>
    </lineage>
</organism>